<dbReference type="GO" id="GO:0046872">
    <property type="term" value="F:metal ion binding"/>
    <property type="evidence" value="ECO:0007669"/>
    <property type="project" value="UniProtKB-KW"/>
</dbReference>
<feature type="binding site" evidence="7">
    <location>
        <position position="111"/>
    </location>
    <ligand>
        <name>Zn(2+)</name>
        <dbReference type="ChEBI" id="CHEBI:29105"/>
        <label>1</label>
    </ligand>
</feature>
<dbReference type="EC" id="3.1.2.6" evidence="7"/>
<protein>
    <recommendedName>
        <fullName evidence="7">Hydroxyacylglutathione hydrolase</fullName>
        <ecNumber evidence="7">3.1.2.6</ecNumber>
    </recommendedName>
    <alternativeName>
        <fullName evidence="7">Glyoxalase II</fullName>
        <shortName evidence="7">Glx II</shortName>
    </alternativeName>
</protein>
<dbReference type="SMART" id="SM00849">
    <property type="entry name" value="Lactamase_B"/>
    <property type="match status" value="1"/>
</dbReference>
<dbReference type="Gene3D" id="3.60.15.10">
    <property type="entry name" value="Ribonuclease Z/Hydroxyacylglutathione hydrolase-like"/>
    <property type="match status" value="1"/>
</dbReference>
<keyword evidence="4 7" id="KW-0479">Metal-binding</keyword>
<dbReference type="OrthoDB" id="9802248at2"/>
<dbReference type="PANTHER" id="PTHR43705">
    <property type="entry name" value="HYDROXYACYLGLUTATHIONE HYDROLASE"/>
    <property type="match status" value="1"/>
</dbReference>
<dbReference type="UniPathway" id="UPA00619">
    <property type="reaction ID" value="UER00676"/>
</dbReference>
<feature type="binding site" evidence="7">
    <location>
        <position position="128"/>
    </location>
    <ligand>
        <name>Zn(2+)</name>
        <dbReference type="ChEBI" id="CHEBI:29105"/>
        <label>2</label>
    </ligand>
</feature>
<feature type="binding site" evidence="7">
    <location>
        <position position="58"/>
    </location>
    <ligand>
        <name>Zn(2+)</name>
        <dbReference type="ChEBI" id="CHEBI:29105"/>
        <label>2</label>
    </ligand>
</feature>
<evidence type="ECO:0000256" key="7">
    <source>
        <dbReference type="HAMAP-Rule" id="MF_01374"/>
    </source>
</evidence>
<evidence type="ECO:0000256" key="2">
    <source>
        <dbReference type="ARBA" id="ARBA00004963"/>
    </source>
</evidence>
<dbReference type="HOGENOM" id="CLU_030571_4_1_6"/>
<dbReference type="EMBL" id="AP010872">
    <property type="protein sequence ID" value="BAH83367.1"/>
    <property type="molecule type" value="Genomic_DNA"/>
</dbReference>
<feature type="binding site" evidence="7">
    <location>
        <position position="128"/>
    </location>
    <ligand>
        <name>Zn(2+)</name>
        <dbReference type="ChEBI" id="CHEBI:29105"/>
        <label>1</label>
    </ligand>
</feature>
<evidence type="ECO:0000256" key="1">
    <source>
        <dbReference type="ARBA" id="ARBA00001623"/>
    </source>
</evidence>
<feature type="binding site" evidence="7">
    <location>
        <position position="55"/>
    </location>
    <ligand>
        <name>Zn(2+)</name>
        <dbReference type="ChEBI" id="CHEBI:29105"/>
        <label>1</label>
    </ligand>
</feature>
<keyword evidence="10" id="KW-1185">Reference proteome</keyword>
<dbReference type="InterPro" id="IPR036866">
    <property type="entry name" value="RibonucZ/Hydroxyglut_hydro"/>
</dbReference>
<organism evidence="9 10">
    <name type="scientific">Candidatus Ishikawaella capsulata Mpkobe</name>
    <dbReference type="NCBI Taxonomy" id="476281"/>
    <lineage>
        <taxon>Bacteria</taxon>
        <taxon>Pseudomonadati</taxon>
        <taxon>Pseudomonadota</taxon>
        <taxon>Gammaproteobacteria</taxon>
        <taxon>Enterobacterales</taxon>
        <taxon>Enterobacteriaceae</taxon>
        <taxon>Candidatus Ishikawella</taxon>
    </lineage>
</organism>
<feature type="domain" description="Metallo-beta-lactamase" evidence="8">
    <location>
        <begin position="11"/>
        <end position="166"/>
    </location>
</feature>
<dbReference type="NCBIfam" id="TIGR03413">
    <property type="entry name" value="GSH_gloB"/>
    <property type="match status" value="1"/>
</dbReference>
<dbReference type="SUPFAM" id="SSF56281">
    <property type="entry name" value="Metallo-hydrolase/oxidoreductase"/>
    <property type="match status" value="1"/>
</dbReference>
<gene>
    <name evidence="7 9" type="primary">gloB</name>
    <name evidence="9" type="ORF">ICMP_520</name>
</gene>
<dbReference type="KEGG" id="icp:ICMP_520"/>
<feature type="binding site" evidence="7">
    <location>
        <position position="166"/>
    </location>
    <ligand>
        <name>Zn(2+)</name>
        <dbReference type="ChEBI" id="CHEBI:29105"/>
        <label>2</label>
    </ligand>
</feature>
<dbReference type="GO" id="GO:0004416">
    <property type="term" value="F:hydroxyacylglutathione hydrolase activity"/>
    <property type="evidence" value="ECO:0007669"/>
    <property type="project" value="UniProtKB-UniRule"/>
</dbReference>
<dbReference type="InterPro" id="IPR001279">
    <property type="entry name" value="Metallo-B-lactamas"/>
</dbReference>
<evidence type="ECO:0000256" key="4">
    <source>
        <dbReference type="ARBA" id="ARBA00022723"/>
    </source>
</evidence>
<comment type="catalytic activity">
    <reaction evidence="1 7">
        <text>an S-(2-hydroxyacyl)glutathione + H2O = a 2-hydroxy carboxylate + glutathione + H(+)</text>
        <dbReference type="Rhea" id="RHEA:21864"/>
        <dbReference type="ChEBI" id="CHEBI:15377"/>
        <dbReference type="ChEBI" id="CHEBI:15378"/>
        <dbReference type="ChEBI" id="CHEBI:57925"/>
        <dbReference type="ChEBI" id="CHEBI:58896"/>
        <dbReference type="ChEBI" id="CHEBI:71261"/>
        <dbReference type="EC" id="3.1.2.6"/>
    </reaction>
</comment>
<evidence type="ECO:0000313" key="10">
    <source>
        <dbReference type="Proteomes" id="UP000061704"/>
    </source>
</evidence>
<dbReference type="Pfam" id="PF16123">
    <property type="entry name" value="HAGH_C"/>
    <property type="match status" value="1"/>
</dbReference>
<comment type="similarity">
    <text evidence="3 7">Belongs to the metallo-beta-lactamase superfamily. Glyoxalase II family.</text>
</comment>
<dbReference type="InterPro" id="IPR017782">
    <property type="entry name" value="Hydroxyacylglutathione_Hdrlase"/>
</dbReference>
<dbReference type="Proteomes" id="UP000061704">
    <property type="component" value="Chromosome"/>
</dbReference>
<feature type="binding site" evidence="7">
    <location>
        <position position="57"/>
    </location>
    <ligand>
        <name>Zn(2+)</name>
        <dbReference type="ChEBI" id="CHEBI:29105"/>
        <label>2</label>
    </ligand>
</feature>
<dbReference type="STRING" id="476281.ICMP_520"/>
<evidence type="ECO:0000256" key="6">
    <source>
        <dbReference type="ARBA" id="ARBA00022833"/>
    </source>
</evidence>
<feature type="binding site" evidence="7">
    <location>
        <position position="53"/>
    </location>
    <ligand>
        <name>Zn(2+)</name>
        <dbReference type="ChEBI" id="CHEBI:29105"/>
        <label>1</label>
    </ligand>
</feature>
<name>C5WDG1_9ENTR</name>
<dbReference type="InterPro" id="IPR050110">
    <property type="entry name" value="Glyoxalase_II_hydrolase"/>
</dbReference>
<dbReference type="InterPro" id="IPR035680">
    <property type="entry name" value="Clx_II_MBL"/>
</dbReference>
<keyword evidence="6 7" id="KW-0862">Zinc</keyword>
<dbReference type="HAMAP" id="MF_01374">
    <property type="entry name" value="Glyoxalase_2"/>
    <property type="match status" value="1"/>
</dbReference>
<proteinExistence type="inferred from homology"/>
<keyword evidence="5 7" id="KW-0378">Hydrolase</keyword>
<comment type="subunit">
    <text evidence="7">Monomer.</text>
</comment>
<evidence type="ECO:0000256" key="3">
    <source>
        <dbReference type="ARBA" id="ARBA00006759"/>
    </source>
</evidence>
<dbReference type="InterPro" id="IPR032282">
    <property type="entry name" value="HAGH_C"/>
</dbReference>
<reference evidence="9 10" key="1">
    <citation type="journal article" date="2011" name="Genome Biol. Evol.">
        <title>Reductive evolution of bacterial genome in insect gut environment.</title>
        <authorList>
            <person name="Nikoh N."/>
            <person name="Hosokawa T."/>
            <person name="Ohshima K."/>
            <person name="Hattori M."/>
            <person name="Fukatsu T."/>
        </authorList>
    </citation>
    <scope>NUCLEOTIDE SEQUENCE [LARGE SCALE GENOMIC DNA]</scope>
    <source>
        <strain evidence="9 10">Mpkobe</strain>
    </source>
</reference>
<comment type="pathway">
    <text evidence="2 7">Secondary metabolite metabolism; methylglyoxal degradation; (R)-lactate from methylglyoxal: step 2/2.</text>
</comment>
<dbReference type="GO" id="GO:0019243">
    <property type="term" value="P:methylglyoxal catabolic process to D-lactate via S-lactoyl-glutathione"/>
    <property type="evidence" value="ECO:0007669"/>
    <property type="project" value="UniProtKB-UniRule"/>
</dbReference>
<dbReference type="PIRSF" id="PIRSF005457">
    <property type="entry name" value="Glx"/>
    <property type="match status" value="1"/>
</dbReference>
<accession>C5WDG1</accession>
<dbReference type="PANTHER" id="PTHR43705:SF1">
    <property type="entry name" value="HYDROXYACYLGLUTATHIONE HYDROLASE GLOB"/>
    <property type="match status" value="1"/>
</dbReference>
<dbReference type="RefSeq" id="WP_041069657.1">
    <property type="nucleotide sequence ID" value="NZ_AP010872.1"/>
</dbReference>
<dbReference type="Pfam" id="PF00753">
    <property type="entry name" value="Lactamase_B"/>
    <property type="match status" value="1"/>
</dbReference>
<evidence type="ECO:0000259" key="8">
    <source>
        <dbReference type="SMART" id="SM00849"/>
    </source>
</evidence>
<comment type="function">
    <text evidence="7">Thiolesterase that catalyzes the hydrolysis of S-D-lactoyl-glutathione to form glutathione and D-lactic acid.</text>
</comment>
<sequence>MKVTGISALNDNYIWFIIDKYNNCIIVDPGESQPVLEQIKQYYWKPKAIFLTHHHQDHVGGVKKICKIYPNIIVYGPQETQKSNKSINIVTEGRKLQILGYEFTVLLTPGHTLGHISYYSHPFLFCGDTIFSGGCGRICEGTVQEMYKSLEKIRQLPDETLLYCAHEYTLSNIEFAMGILPQDQELIKYYEQVSKLIAKGAKSVPTRLYQEKKINIFFRIKDIRLNTLFIKYEDEITTFAHLRYLKDHFNS</sequence>
<dbReference type="AlphaFoldDB" id="C5WDG1"/>
<comment type="cofactor">
    <cofactor evidence="7">
        <name>Zn(2+)</name>
        <dbReference type="ChEBI" id="CHEBI:29105"/>
    </cofactor>
    <text evidence="7">Binds 2 Zn(2+) ions per subunit.</text>
</comment>
<evidence type="ECO:0000256" key="5">
    <source>
        <dbReference type="ARBA" id="ARBA00022801"/>
    </source>
</evidence>
<evidence type="ECO:0000313" key="9">
    <source>
        <dbReference type="EMBL" id="BAH83367.1"/>
    </source>
</evidence>
<dbReference type="CDD" id="cd07723">
    <property type="entry name" value="hydroxyacylglutathione_hydrolase_MBL-fold"/>
    <property type="match status" value="1"/>
</dbReference>